<dbReference type="InterPro" id="IPR004000">
    <property type="entry name" value="Actin"/>
</dbReference>
<evidence type="ECO:0000313" key="4">
    <source>
        <dbReference type="Proteomes" id="UP001150925"/>
    </source>
</evidence>
<feature type="compositionally biased region" description="Polar residues" evidence="2">
    <location>
        <begin position="931"/>
        <end position="943"/>
    </location>
</feature>
<dbReference type="AlphaFoldDB" id="A0A9W8ASE4"/>
<dbReference type="InterPro" id="IPR043129">
    <property type="entry name" value="ATPase_NBD"/>
</dbReference>
<feature type="compositionally biased region" description="Polar residues" evidence="2">
    <location>
        <begin position="177"/>
        <end position="186"/>
    </location>
</feature>
<evidence type="ECO:0000313" key="3">
    <source>
        <dbReference type="EMBL" id="KAJ1959684.1"/>
    </source>
</evidence>
<dbReference type="SUPFAM" id="SSF53067">
    <property type="entry name" value="Actin-like ATPase domain"/>
    <property type="match status" value="2"/>
</dbReference>
<reference evidence="3" key="1">
    <citation type="submission" date="2022-07" db="EMBL/GenBank/DDBJ databases">
        <title>Phylogenomic reconstructions and comparative analyses of Kickxellomycotina fungi.</title>
        <authorList>
            <person name="Reynolds N.K."/>
            <person name="Stajich J.E."/>
            <person name="Barry K."/>
            <person name="Grigoriev I.V."/>
            <person name="Crous P."/>
            <person name="Smith M.E."/>
        </authorList>
    </citation>
    <scope>NUCLEOTIDE SEQUENCE</scope>
    <source>
        <strain evidence="3">RSA 1196</strain>
    </source>
</reference>
<dbReference type="SMART" id="SM00268">
    <property type="entry name" value="ACTIN"/>
    <property type="match status" value="1"/>
</dbReference>
<comment type="caution">
    <text evidence="3">The sequence shown here is derived from an EMBL/GenBank/DDBJ whole genome shotgun (WGS) entry which is preliminary data.</text>
</comment>
<dbReference type="Proteomes" id="UP001150925">
    <property type="component" value="Unassembled WGS sequence"/>
</dbReference>
<feature type="compositionally biased region" description="Low complexity" evidence="2">
    <location>
        <begin position="45"/>
        <end position="69"/>
    </location>
</feature>
<feature type="compositionally biased region" description="Polar residues" evidence="2">
    <location>
        <begin position="290"/>
        <end position="302"/>
    </location>
</feature>
<organism evidence="3 4">
    <name type="scientific">Dispira parvispora</name>
    <dbReference type="NCBI Taxonomy" id="1520584"/>
    <lineage>
        <taxon>Eukaryota</taxon>
        <taxon>Fungi</taxon>
        <taxon>Fungi incertae sedis</taxon>
        <taxon>Zoopagomycota</taxon>
        <taxon>Kickxellomycotina</taxon>
        <taxon>Dimargaritomycetes</taxon>
        <taxon>Dimargaritales</taxon>
        <taxon>Dimargaritaceae</taxon>
        <taxon>Dispira</taxon>
    </lineage>
</organism>
<protein>
    <submittedName>
        <fullName evidence="3">Actin-like protein arp8</fullName>
    </submittedName>
</protein>
<dbReference type="PANTHER" id="PTHR11937">
    <property type="entry name" value="ACTIN"/>
    <property type="match status" value="1"/>
</dbReference>
<feature type="compositionally biased region" description="Basic and acidic residues" evidence="2">
    <location>
        <begin position="86"/>
        <end position="101"/>
    </location>
</feature>
<dbReference type="EMBL" id="JANBPY010001526">
    <property type="protein sequence ID" value="KAJ1959684.1"/>
    <property type="molecule type" value="Genomic_DNA"/>
</dbReference>
<proteinExistence type="inferred from homology"/>
<feature type="compositionally biased region" description="Basic and acidic residues" evidence="2">
    <location>
        <begin position="231"/>
        <end position="240"/>
    </location>
</feature>
<feature type="region of interest" description="Disordered" evidence="2">
    <location>
        <begin position="1"/>
        <end position="302"/>
    </location>
</feature>
<feature type="region of interest" description="Disordered" evidence="2">
    <location>
        <begin position="892"/>
        <end position="984"/>
    </location>
</feature>
<evidence type="ECO:0000256" key="1">
    <source>
        <dbReference type="RuleBase" id="RU000487"/>
    </source>
</evidence>
<feature type="compositionally biased region" description="Low complexity" evidence="2">
    <location>
        <begin position="248"/>
        <end position="264"/>
    </location>
</feature>
<feature type="region of interest" description="Disordered" evidence="2">
    <location>
        <begin position="338"/>
        <end position="360"/>
    </location>
</feature>
<keyword evidence="4" id="KW-1185">Reference proteome</keyword>
<feature type="compositionally biased region" description="Basic and acidic residues" evidence="2">
    <location>
        <begin position="108"/>
        <end position="123"/>
    </location>
</feature>
<feature type="compositionally biased region" description="Low complexity" evidence="2">
    <location>
        <begin position="944"/>
        <end position="954"/>
    </location>
</feature>
<dbReference type="OrthoDB" id="5572108at2759"/>
<sequence>MSDLKLPRKRQYSWLPNHHPSAVSAVSEAQAESEAEGKGTKSTLGKASIGAAGKAGESSDTVRGSMGSEEGSGGTGAERQRRRRKPEVDNRKVRGGSEKLEFSTTTSRSERPAVKSMYDDPVIRDLLGSDDEYGGMFERLDHQRRQGKSTKSSLRDGKGRPVDTTDEPVDIMGNGDDTATISSESGVHQKVDEGGDTNTPAGRGKTTVSQRKRKRSVDGSVAGTPTSRHRRLEDVSKDTPGDETTPGLSSKASSPAPSSRRLAATANGKSGTSRLSTPVGRSSGAASKVVNRNPNLKYTTFPSYNTISTKSVASNYLKSESSYVGIPDARPVIPLSPMSPRESSDLDAATAEPTAEVLPPPAKPVGTIVIHPGSQYLRIGKSTDIYPQAVPQVIARRTRCNRRFCQRVREEYLSSATLDEPSDESSGADAGDSDLKEDEQGTPENQSKSFKASREHELAQITKCMEEELKQRLRDAKRRSAPVASSILTNFNVKSRQPEIISDHNDPYKVEWTAVTDKPDFIVGTSALRIPDALPASLLSTLATEKNSAPWLAQEASQAGDTDTQDEYLLWWPIQRGQFNQRDYTGIEAVMGDLQDIWTWAIEQELGIKRQEFQQWSVVLVIPDLYHPHQVESLVRLVLCHMGFARVIIQQESVCVTFGAGISSACIVDIGAQKTSVVCVEDGYCLPTTRVQAQYGGDDITRTFTELLKQRQFPYVELNLNRAYDWNLMDELKEKYVTLSEIDVTVQVYDFVVRVPRSQARKFRFKVYDEPYFAALALFYPQILPLLTPVNHQRSIRDSVDIAPSGGPGLNHADPGLFPPGISSSATFLLGPNASMGSSSVASLHDFSGHDTNKNRHTYGLTWFGKIPMVLTPLVPTPTLDSQAIANGVADTGSEHANNTKKGRAGKASAAESAVPSPAPQGLSESEGGANASTSVMNTPQMKPTTVATTTAVPSDLSTLAATTPQPKSEIAEESSKASSEPQWISVPDEQAPHRFMPLDALITHCISHSGPEERCKRYYANIIVVGGGAALIPLFAEFLQHRLLLSRPSHLQGIEKIQVLPSPRDMDPRLLAWKGASVLCKLDIADELWISEREWREIGTKCFKHRLLFFCQEIGDPDYPEAK</sequence>
<dbReference type="Gene3D" id="3.30.420.40">
    <property type="match status" value="3"/>
</dbReference>
<accession>A0A9W8ASE4</accession>
<feature type="compositionally biased region" description="Polar residues" evidence="2">
    <location>
        <begin position="267"/>
        <end position="280"/>
    </location>
</feature>
<feature type="compositionally biased region" description="Polar residues" evidence="2">
    <location>
        <begin position="956"/>
        <end position="967"/>
    </location>
</feature>
<feature type="compositionally biased region" description="Acidic residues" evidence="2">
    <location>
        <begin position="431"/>
        <end position="441"/>
    </location>
</feature>
<evidence type="ECO:0000256" key="2">
    <source>
        <dbReference type="SAM" id="MobiDB-lite"/>
    </source>
</evidence>
<dbReference type="Gene3D" id="3.90.640.10">
    <property type="entry name" value="Actin, Chain A, domain 4"/>
    <property type="match status" value="1"/>
</dbReference>
<feature type="compositionally biased region" description="Basic and acidic residues" evidence="2">
    <location>
        <begin position="153"/>
        <end position="163"/>
    </location>
</feature>
<feature type="compositionally biased region" description="Low complexity" evidence="2">
    <location>
        <begin position="21"/>
        <end position="32"/>
    </location>
</feature>
<feature type="region of interest" description="Disordered" evidence="2">
    <location>
        <begin position="414"/>
        <end position="456"/>
    </location>
</feature>
<gene>
    <name evidence="3" type="primary">ARP8</name>
    <name evidence="3" type="ORF">IWQ62_004517</name>
</gene>
<name>A0A9W8ASE4_9FUNG</name>
<dbReference type="CDD" id="cd10206">
    <property type="entry name" value="ASKHA_NBD_Arp8-like"/>
    <property type="match status" value="1"/>
</dbReference>
<comment type="similarity">
    <text evidence="1">Belongs to the actin family.</text>
</comment>
<dbReference type="Pfam" id="PF00022">
    <property type="entry name" value="Actin"/>
    <property type="match status" value="2"/>
</dbReference>